<evidence type="ECO:0000256" key="6">
    <source>
        <dbReference type="ARBA" id="ARBA00023163"/>
    </source>
</evidence>
<dbReference type="KEGG" id="pgut:117666844"/>
<keyword evidence="1" id="KW-0479">Metal-binding</keyword>
<dbReference type="CDD" id="cd07936">
    <property type="entry name" value="SCAN"/>
    <property type="match status" value="1"/>
</dbReference>
<dbReference type="SMART" id="SM00431">
    <property type="entry name" value="SCAN"/>
    <property type="match status" value="1"/>
</dbReference>
<dbReference type="SUPFAM" id="SSF57667">
    <property type="entry name" value="beta-beta-alpha zinc fingers"/>
    <property type="match status" value="2"/>
</dbReference>
<sequence>MEKRSPPVGTIKEFLNCSPSWKDHIDLNRTAVKPQYWEVWQQVLLPTPQHKQTDATPPKTTLDDIQICVVSSDNSPDSFKEKEANTEGMAGMDCVITIEEEIEVQGKSSPESRIERRDDIKICTVPELQDKAPFVVIDGGKTKTFTKPVKDRGVSKVEKATQTEVTKMEMAKICEDYIQKAKGSKDTLRGNHQANMISQNKPRNSEEGMIHLTEPDRVGEPEEAVYNNLIAGDKGDEEEKEDTGILKEGGIAMERARQSFRWYRYPECEGPRKAYSQLLDLCHHWLKPERRSKEQILELLVLEQFLATLPKEIQNWVWQQHPESCGQAVELVENFLTGLSLLERYGKKALVTFEEVSLYFSEEEWRLLDESQRKIFTKVMMENYENVRALGFPTSNPDFIFKMGRNENHELCMDKIQNLSEGASPEVTGEFSNEKEKLETWRQKDMEVVLPAGPTSPRLLKICDATVKGLSPRKQKTRSLWPQIMPGFACPDCGKAFFSKSDMARHQWHHSRNKPYQVMSCPRSFAKSFQLAQHQHCQRGECQCSKCGKRFRDHHALAHHQEIHSATGLFHHHFRGFYFNYNLRQNQNPNQQATAAKPLFQCPHCGRQFTRRCNLIQHSRIHQYQWQPQRKQEVALCPGDQTQ</sequence>
<dbReference type="Gene3D" id="3.30.160.60">
    <property type="entry name" value="Classic Zinc Finger"/>
    <property type="match status" value="2"/>
</dbReference>
<name>A0A6P9BVW1_PANGU</name>
<evidence type="ECO:0000256" key="1">
    <source>
        <dbReference type="ARBA" id="ARBA00022723"/>
    </source>
</evidence>
<dbReference type="PROSITE" id="PS50805">
    <property type="entry name" value="KRAB"/>
    <property type="match status" value="1"/>
</dbReference>
<dbReference type="PROSITE" id="PS50806">
    <property type="entry name" value="KRAB_RELATED"/>
    <property type="match status" value="1"/>
</dbReference>
<feature type="domain" description="C2H2-type" evidence="9">
    <location>
        <begin position="488"/>
        <end position="515"/>
    </location>
</feature>
<dbReference type="Pfam" id="PF02023">
    <property type="entry name" value="SCAN"/>
    <property type="match status" value="1"/>
</dbReference>
<gene>
    <name evidence="14" type="primary">LOC117666844</name>
</gene>
<dbReference type="FunFam" id="3.30.160.60:FF:000446">
    <property type="entry name" value="Zinc finger protein"/>
    <property type="match status" value="1"/>
</dbReference>
<keyword evidence="4" id="KW-0862">Zinc</keyword>
<keyword evidence="13" id="KW-1185">Reference proteome</keyword>
<accession>A0A6P9BVW1</accession>
<dbReference type="CDD" id="cd07765">
    <property type="entry name" value="KRAB_A-box"/>
    <property type="match status" value="1"/>
</dbReference>
<dbReference type="PANTHER" id="PTHR45935:SF15">
    <property type="entry name" value="SCAN BOX DOMAIN-CONTAINING PROTEIN"/>
    <property type="match status" value="1"/>
</dbReference>
<dbReference type="InterPro" id="IPR003309">
    <property type="entry name" value="SCAN_dom"/>
</dbReference>
<feature type="domain" description="SCAN box" evidence="10">
    <location>
        <begin position="257"/>
        <end position="335"/>
    </location>
</feature>
<keyword evidence="6" id="KW-0804">Transcription</keyword>
<keyword evidence="2" id="KW-0677">Repeat</keyword>
<dbReference type="OMA" id="EWIADGQ"/>
<dbReference type="PROSITE" id="PS00028">
    <property type="entry name" value="ZINC_FINGER_C2H2_1"/>
    <property type="match status" value="3"/>
</dbReference>
<dbReference type="InterPro" id="IPR038269">
    <property type="entry name" value="SCAN_sf"/>
</dbReference>
<organism evidence="13 14">
    <name type="scientific">Pantherophis guttatus</name>
    <name type="common">Corn snake</name>
    <name type="synonym">Elaphe guttata</name>
    <dbReference type="NCBI Taxonomy" id="94885"/>
    <lineage>
        <taxon>Eukaryota</taxon>
        <taxon>Metazoa</taxon>
        <taxon>Chordata</taxon>
        <taxon>Craniata</taxon>
        <taxon>Vertebrata</taxon>
        <taxon>Euteleostomi</taxon>
        <taxon>Lepidosauria</taxon>
        <taxon>Squamata</taxon>
        <taxon>Bifurcata</taxon>
        <taxon>Unidentata</taxon>
        <taxon>Episquamata</taxon>
        <taxon>Toxicofera</taxon>
        <taxon>Serpentes</taxon>
        <taxon>Colubroidea</taxon>
        <taxon>Colubridae</taxon>
        <taxon>Colubrinae</taxon>
        <taxon>Pantherophis</taxon>
    </lineage>
</organism>
<proteinExistence type="predicted"/>
<dbReference type="GO" id="GO:0008270">
    <property type="term" value="F:zinc ion binding"/>
    <property type="evidence" value="ECO:0007669"/>
    <property type="project" value="UniProtKB-KW"/>
</dbReference>
<dbReference type="PANTHER" id="PTHR45935">
    <property type="entry name" value="PROTEIN ZBED8-RELATED"/>
    <property type="match status" value="1"/>
</dbReference>
<dbReference type="FunFam" id="1.10.4020.10:FF:000001">
    <property type="entry name" value="zinc finger protein 263 isoform X1"/>
    <property type="match status" value="1"/>
</dbReference>
<keyword evidence="5" id="KW-0805">Transcription regulation</keyword>
<dbReference type="SMART" id="SM00349">
    <property type="entry name" value="KRAB"/>
    <property type="match status" value="1"/>
</dbReference>
<dbReference type="InterPro" id="IPR003655">
    <property type="entry name" value="aKRAB"/>
</dbReference>
<dbReference type="SMART" id="SM00355">
    <property type="entry name" value="ZnF_C2H2"/>
    <property type="match status" value="3"/>
</dbReference>
<feature type="domain" description="KRAB" evidence="11">
    <location>
        <begin position="351"/>
        <end position="422"/>
    </location>
</feature>
<evidence type="ECO:0000256" key="4">
    <source>
        <dbReference type="ARBA" id="ARBA00022833"/>
    </source>
</evidence>
<evidence type="ECO:0000256" key="3">
    <source>
        <dbReference type="ARBA" id="ARBA00022771"/>
    </source>
</evidence>
<dbReference type="Proteomes" id="UP001652622">
    <property type="component" value="Unplaced"/>
</dbReference>
<dbReference type="RefSeq" id="XP_034275738.1">
    <property type="nucleotide sequence ID" value="XM_034419847.2"/>
</dbReference>
<protein>
    <submittedName>
        <fullName evidence="14">Zinc finger and SCAN domain-containing protein 23-like</fullName>
    </submittedName>
</protein>
<dbReference type="Gene3D" id="6.10.140.140">
    <property type="match status" value="1"/>
</dbReference>
<evidence type="ECO:0000256" key="7">
    <source>
        <dbReference type="ARBA" id="ARBA00023242"/>
    </source>
</evidence>
<dbReference type="SUPFAM" id="SSF109640">
    <property type="entry name" value="KRAB domain (Kruppel-associated box)"/>
    <property type="match status" value="1"/>
</dbReference>
<evidence type="ECO:0000259" key="10">
    <source>
        <dbReference type="PROSITE" id="PS50804"/>
    </source>
</evidence>
<dbReference type="InterPro" id="IPR036236">
    <property type="entry name" value="Znf_C2H2_sf"/>
</dbReference>
<evidence type="ECO:0000259" key="12">
    <source>
        <dbReference type="PROSITE" id="PS50806"/>
    </source>
</evidence>
<dbReference type="InterPro" id="IPR050916">
    <property type="entry name" value="SCAN-C2H2_zinc_finger"/>
</dbReference>
<dbReference type="GO" id="GO:0006355">
    <property type="term" value="P:regulation of DNA-templated transcription"/>
    <property type="evidence" value="ECO:0007669"/>
    <property type="project" value="InterPro"/>
</dbReference>
<dbReference type="InterPro" id="IPR001909">
    <property type="entry name" value="KRAB"/>
</dbReference>
<dbReference type="InterPro" id="IPR013087">
    <property type="entry name" value="Znf_C2H2_type"/>
</dbReference>
<reference evidence="14" key="1">
    <citation type="submission" date="2025-08" db="UniProtKB">
        <authorList>
            <consortium name="RefSeq"/>
        </authorList>
    </citation>
    <scope>IDENTIFICATION</scope>
    <source>
        <tissue evidence="14">Blood</tissue>
    </source>
</reference>
<dbReference type="SUPFAM" id="SSF47353">
    <property type="entry name" value="Retrovirus capsid dimerization domain-like"/>
    <property type="match status" value="1"/>
</dbReference>
<evidence type="ECO:0000256" key="2">
    <source>
        <dbReference type="ARBA" id="ARBA00022737"/>
    </source>
</evidence>
<evidence type="ECO:0000259" key="9">
    <source>
        <dbReference type="PROSITE" id="PS50157"/>
    </source>
</evidence>
<evidence type="ECO:0000256" key="5">
    <source>
        <dbReference type="ARBA" id="ARBA00023015"/>
    </source>
</evidence>
<dbReference type="AlphaFoldDB" id="A0A6P9BVW1"/>
<evidence type="ECO:0000259" key="11">
    <source>
        <dbReference type="PROSITE" id="PS50805"/>
    </source>
</evidence>
<dbReference type="PROSITE" id="PS50157">
    <property type="entry name" value="ZINC_FINGER_C2H2_2"/>
    <property type="match status" value="3"/>
</dbReference>
<evidence type="ECO:0000313" key="14">
    <source>
        <dbReference type="RefSeq" id="XP_034275738.1"/>
    </source>
</evidence>
<evidence type="ECO:0000313" key="13">
    <source>
        <dbReference type="Proteomes" id="UP001652622"/>
    </source>
</evidence>
<dbReference type="Pfam" id="PF01352">
    <property type="entry name" value="KRAB"/>
    <property type="match status" value="1"/>
</dbReference>
<dbReference type="PROSITE" id="PS50804">
    <property type="entry name" value="SCAN_BOX"/>
    <property type="match status" value="1"/>
</dbReference>
<dbReference type="Pfam" id="PF00096">
    <property type="entry name" value="zf-C2H2"/>
    <property type="match status" value="2"/>
</dbReference>
<keyword evidence="3 8" id="KW-0863">Zinc-finger</keyword>
<evidence type="ECO:0000256" key="8">
    <source>
        <dbReference type="PROSITE-ProRule" id="PRU00042"/>
    </source>
</evidence>
<dbReference type="Gene3D" id="1.10.4020.10">
    <property type="entry name" value="DNA breaking-rejoining enzymes"/>
    <property type="match status" value="1"/>
</dbReference>
<feature type="domain" description="C2H2-type" evidence="9">
    <location>
        <begin position="542"/>
        <end position="565"/>
    </location>
</feature>
<dbReference type="GeneID" id="117666844"/>
<feature type="domain" description="KRAB-related" evidence="12">
    <location>
        <begin position="348"/>
        <end position="412"/>
    </location>
</feature>
<feature type="domain" description="C2H2-type" evidence="9">
    <location>
        <begin position="600"/>
        <end position="627"/>
    </location>
</feature>
<keyword evidence="7" id="KW-0539">Nucleus</keyword>
<dbReference type="InParanoid" id="A0A6P9BVW1"/>
<dbReference type="InterPro" id="IPR036051">
    <property type="entry name" value="KRAB_dom_sf"/>
</dbReference>